<evidence type="ECO:0000259" key="7">
    <source>
        <dbReference type="PROSITE" id="PS50127"/>
    </source>
</evidence>
<dbReference type="Proteomes" id="UP000655225">
    <property type="component" value="Unassembled WGS sequence"/>
</dbReference>
<dbReference type="OrthoDB" id="47801at2759"/>
<feature type="compositionally biased region" description="Polar residues" evidence="6">
    <location>
        <begin position="256"/>
        <end position="266"/>
    </location>
</feature>
<dbReference type="AlphaFoldDB" id="A0A834ZSY5"/>
<gene>
    <name evidence="8" type="ORF">HHK36_003693</name>
</gene>
<dbReference type="PANTHER" id="PTHR46116">
    <property type="entry name" value="(E3-INDEPENDENT) E2 UBIQUITIN-CONJUGATING ENZYME"/>
    <property type="match status" value="1"/>
</dbReference>
<sequence>MESPELAINFAGKSKKHEFSGSSSSIMDPEVDTTPGTSPNSSSKKLKQNEVITVSHVCGDWRDQRHVEVGSHEVMEIDTDEDPAGVLISSEKIDTANDRRATNKVYDNNWQNQVEDPLANGLLVPTSASDLGSADGDHSLKNLATGTNNLAGVSSDLVFYDNDGDDEDAGDNDDDVYDDYINDFAYDDEYSSLQAQFDTVDLPPGVEAYVPWMQDPGQSKKKSAAASSSTSIFQSLHDPVPIPYGVEVSSPWFQDPSKSQQNPDATSSSIVSVESCSNDKEEYEEDEEALKKFLLFKQFDTVQDYLDHHFTDGGSSMKQPSKNWSKKIQEEWKILEKDLPPDTIFVRVYEARMDLLRAVIVGAAGTPYHDGLFFFDVFFPPDYPNVPPQVYYYSGGLRLNPNLYECGKVCLSLLNTWNGNRDEMWIPKRSTMLQVLVSIQALILNAQPFFNEPGYEMTHGTPEGERNSMQYNESTFILSLRTMLYTLRRPPKHFEYFVRGHFRRHAHDILGACKAYMEGAQVGCLTEERVQGIDEAGHSPSDFKKEIVKMAKKLVVAFTKNGAKDCEQFLPPAENGSERSDTTLRL</sequence>
<dbReference type="GO" id="GO:0061631">
    <property type="term" value="F:ubiquitin conjugating enzyme activity"/>
    <property type="evidence" value="ECO:0007669"/>
    <property type="project" value="UniProtKB-EC"/>
</dbReference>
<feature type="domain" description="UBC core" evidence="7">
    <location>
        <begin position="323"/>
        <end position="507"/>
    </location>
</feature>
<evidence type="ECO:0000256" key="5">
    <source>
        <dbReference type="ARBA" id="ARBA00022840"/>
    </source>
</evidence>
<dbReference type="SMART" id="SM00212">
    <property type="entry name" value="UBCc"/>
    <property type="match status" value="1"/>
</dbReference>
<protein>
    <recommendedName>
        <fullName evidence="1">E2 ubiquitin-conjugating enzyme</fullName>
        <ecNumber evidence="1">2.3.2.23</ecNumber>
    </recommendedName>
</protein>
<keyword evidence="5" id="KW-0067">ATP-binding</keyword>
<comment type="caution">
    <text evidence="8">The sequence shown here is derived from an EMBL/GenBank/DDBJ whole genome shotgun (WGS) entry which is preliminary data.</text>
</comment>
<organism evidence="8 9">
    <name type="scientific">Tetracentron sinense</name>
    <name type="common">Spur-leaf</name>
    <dbReference type="NCBI Taxonomy" id="13715"/>
    <lineage>
        <taxon>Eukaryota</taxon>
        <taxon>Viridiplantae</taxon>
        <taxon>Streptophyta</taxon>
        <taxon>Embryophyta</taxon>
        <taxon>Tracheophyta</taxon>
        <taxon>Spermatophyta</taxon>
        <taxon>Magnoliopsida</taxon>
        <taxon>Trochodendrales</taxon>
        <taxon>Trochodendraceae</taxon>
        <taxon>Tetracentron</taxon>
    </lineage>
</organism>
<evidence type="ECO:0000313" key="8">
    <source>
        <dbReference type="EMBL" id="KAF8411150.1"/>
    </source>
</evidence>
<dbReference type="CDD" id="cd23837">
    <property type="entry name" value="UBCc_UBE2O"/>
    <property type="match status" value="1"/>
</dbReference>
<evidence type="ECO:0000256" key="3">
    <source>
        <dbReference type="ARBA" id="ARBA00022741"/>
    </source>
</evidence>
<keyword evidence="2" id="KW-0808">Transferase</keyword>
<dbReference type="SUPFAM" id="SSF54495">
    <property type="entry name" value="UBC-like"/>
    <property type="match status" value="1"/>
</dbReference>
<evidence type="ECO:0000256" key="1">
    <source>
        <dbReference type="ARBA" id="ARBA00012486"/>
    </source>
</evidence>
<feature type="region of interest" description="Disordered" evidence="6">
    <location>
        <begin position="1"/>
        <end position="47"/>
    </location>
</feature>
<dbReference type="InterPro" id="IPR000608">
    <property type="entry name" value="UBC"/>
</dbReference>
<dbReference type="PANTHER" id="PTHR46116:SF41">
    <property type="entry name" value="UBIQUITIN-CONJUGATING ENZYME E2 25-RELATED"/>
    <property type="match status" value="1"/>
</dbReference>
<reference evidence="8 9" key="1">
    <citation type="submission" date="2020-04" db="EMBL/GenBank/DDBJ databases">
        <title>Plant Genome Project.</title>
        <authorList>
            <person name="Zhang R.-G."/>
        </authorList>
    </citation>
    <scope>NUCLEOTIDE SEQUENCE [LARGE SCALE GENOMIC DNA]</scope>
    <source>
        <strain evidence="8">YNK0</strain>
        <tissue evidence="8">Leaf</tissue>
    </source>
</reference>
<accession>A0A834ZSY5</accession>
<dbReference type="EMBL" id="JABCRI010000002">
    <property type="protein sequence ID" value="KAF8411150.1"/>
    <property type="molecule type" value="Genomic_DNA"/>
</dbReference>
<dbReference type="EC" id="2.3.2.23" evidence="1"/>
<name>A0A834ZSY5_TETSI</name>
<dbReference type="OMA" id="IDTANDR"/>
<evidence type="ECO:0000313" key="9">
    <source>
        <dbReference type="Proteomes" id="UP000655225"/>
    </source>
</evidence>
<evidence type="ECO:0000256" key="2">
    <source>
        <dbReference type="ARBA" id="ARBA00022679"/>
    </source>
</evidence>
<dbReference type="InterPro" id="IPR016135">
    <property type="entry name" value="UBQ-conjugating_enzyme/RWD"/>
</dbReference>
<feature type="compositionally biased region" description="Polar residues" evidence="6">
    <location>
        <begin position="34"/>
        <end position="43"/>
    </location>
</feature>
<dbReference type="GO" id="GO:0005524">
    <property type="term" value="F:ATP binding"/>
    <property type="evidence" value="ECO:0007669"/>
    <property type="project" value="UniProtKB-KW"/>
</dbReference>
<keyword evidence="3" id="KW-0547">Nucleotide-binding</keyword>
<dbReference type="Gene3D" id="3.10.110.10">
    <property type="entry name" value="Ubiquitin Conjugating Enzyme"/>
    <property type="match status" value="1"/>
</dbReference>
<proteinExistence type="predicted"/>
<dbReference type="Pfam" id="PF00179">
    <property type="entry name" value="UQ_con"/>
    <property type="match status" value="1"/>
</dbReference>
<feature type="compositionally biased region" description="Low complexity" evidence="6">
    <location>
        <begin position="267"/>
        <end position="276"/>
    </location>
</feature>
<evidence type="ECO:0000256" key="4">
    <source>
        <dbReference type="ARBA" id="ARBA00022786"/>
    </source>
</evidence>
<dbReference type="PROSITE" id="PS50127">
    <property type="entry name" value="UBC_2"/>
    <property type="match status" value="1"/>
</dbReference>
<keyword evidence="4" id="KW-0833">Ubl conjugation pathway</keyword>
<dbReference type="FunFam" id="3.10.110.10:FF:000028">
    <property type="entry name" value="Probable ubiquitin-conjugating enzyme E2 23"/>
    <property type="match status" value="1"/>
</dbReference>
<keyword evidence="9" id="KW-1185">Reference proteome</keyword>
<feature type="region of interest" description="Disordered" evidence="6">
    <location>
        <begin position="251"/>
        <end position="282"/>
    </location>
</feature>
<evidence type="ECO:0000256" key="6">
    <source>
        <dbReference type="SAM" id="MobiDB-lite"/>
    </source>
</evidence>